<evidence type="ECO:0008006" key="6">
    <source>
        <dbReference type="Google" id="ProtNLM"/>
    </source>
</evidence>
<evidence type="ECO:0000313" key="4">
    <source>
        <dbReference type="EMBL" id="GBG68072.1"/>
    </source>
</evidence>
<protein>
    <recommendedName>
        <fullName evidence="6">SMP-30/Gluconolactonase/LRE-like region domain-containing protein</fullName>
    </recommendedName>
</protein>
<feature type="region of interest" description="Disordered" evidence="1">
    <location>
        <begin position="580"/>
        <end position="613"/>
    </location>
</feature>
<keyword evidence="2" id="KW-0812">Transmembrane</keyword>
<comment type="caution">
    <text evidence="4">The sequence shown here is derived from an EMBL/GenBank/DDBJ whole genome shotgun (WGS) entry which is preliminary data.</text>
</comment>
<dbReference type="Gramene" id="GBG68072">
    <property type="protein sequence ID" value="GBG68072"/>
    <property type="gene ID" value="CBR_g1193"/>
</dbReference>
<evidence type="ECO:0000256" key="3">
    <source>
        <dbReference type="SAM" id="SignalP"/>
    </source>
</evidence>
<feature type="region of interest" description="Disordered" evidence="1">
    <location>
        <begin position="132"/>
        <end position="176"/>
    </location>
</feature>
<keyword evidence="2" id="KW-0472">Membrane</keyword>
<feature type="compositionally biased region" description="Basic and acidic residues" evidence="1">
    <location>
        <begin position="37"/>
        <end position="48"/>
    </location>
</feature>
<dbReference type="AlphaFoldDB" id="A0A388KDD5"/>
<feature type="region of interest" description="Disordered" evidence="1">
    <location>
        <begin position="656"/>
        <end position="689"/>
    </location>
</feature>
<evidence type="ECO:0000256" key="2">
    <source>
        <dbReference type="SAM" id="Phobius"/>
    </source>
</evidence>
<feature type="region of interest" description="Disordered" evidence="1">
    <location>
        <begin position="29"/>
        <end position="61"/>
    </location>
</feature>
<dbReference type="EMBL" id="BFEA01000095">
    <property type="protein sequence ID" value="GBG68072.1"/>
    <property type="molecule type" value="Genomic_DNA"/>
</dbReference>
<evidence type="ECO:0000313" key="5">
    <source>
        <dbReference type="Proteomes" id="UP000265515"/>
    </source>
</evidence>
<dbReference type="SUPFAM" id="SSF75011">
    <property type="entry name" value="3-carboxy-cis,cis-mucoante lactonizing enzyme"/>
    <property type="match status" value="1"/>
</dbReference>
<sequence length="716" mass="77388">MTSVCSSLCLRMGTVLWLATTFTLHCVSSAPPSSTRDGSHDMAVESKSGRPRAQASRHSSAINFRESELEKLLAAGKELPDSLAELYLRVLVPSPTVATKLQGRRRIKLMKPAQQSAGAINSLQRIVRERHSGLSAPPSGNRHGRHEISSEVSRSGKRRAHRAQGGGRDRNMRRLNDSGTEDILTLAEDKHFPESVAKLLLRVLETSRGRGPVEMHGRRSEYRFSSQRSTAALKFADKAIQETGTEGGEPHARQRADFSRQGIFAVQPSSVDESIYFLSEAGVWTLPTTSSSYGAASVSRAAGPFYDAQAFTIVDMSKYGGQGRFLLVSEAEYDRLRTVSLDSYEPPFGVRDMTGFESNNLSLALDPSRPYVYFSTDHRLYKMYLPSSGLGSVLPLIADASAIGSVQASIRGPVQYSIHGNAGFDSVRVSQHAFSADGQFMYVADEGGDAVYRVWIASGEVENLGSGDVDVDVDGPYGLALTSDGCNLFVSERITGRITLITFESNGGLVRRVRTLAGKTRGRYTETDRPREASPTIIGLFGLAISPDDSYLYVGSYDKGPAIYKFDIRTLGLPSCSPISSTTRSVPPIPSSYPLPSISNSSSAAIRSSSPQAAKKQTDLTPVVITLAVVLAVVGAALGGLVVWCLCGIQRRRREAESRAIDRPRQSIDTTDARAPGSQPIEPVAFTNNPTRAGNWWQRSAAGGTLANDRLDVVVA</sequence>
<name>A0A388KDD5_CHABU</name>
<organism evidence="4 5">
    <name type="scientific">Chara braunii</name>
    <name type="common">Braun's stonewort</name>
    <dbReference type="NCBI Taxonomy" id="69332"/>
    <lineage>
        <taxon>Eukaryota</taxon>
        <taxon>Viridiplantae</taxon>
        <taxon>Streptophyta</taxon>
        <taxon>Charophyceae</taxon>
        <taxon>Charales</taxon>
        <taxon>Characeae</taxon>
        <taxon>Chara</taxon>
    </lineage>
</organism>
<gene>
    <name evidence="4" type="ORF">CBR_g1193</name>
</gene>
<evidence type="ECO:0000256" key="1">
    <source>
        <dbReference type="SAM" id="MobiDB-lite"/>
    </source>
</evidence>
<keyword evidence="5" id="KW-1185">Reference proteome</keyword>
<proteinExistence type="predicted"/>
<dbReference type="Proteomes" id="UP000265515">
    <property type="component" value="Unassembled WGS sequence"/>
</dbReference>
<feature type="chain" id="PRO_5017387398" description="SMP-30/Gluconolactonase/LRE-like region domain-containing protein" evidence="3">
    <location>
        <begin position="30"/>
        <end position="716"/>
    </location>
</feature>
<feature type="transmembrane region" description="Helical" evidence="2">
    <location>
        <begin position="623"/>
        <end position="649"/>
    </location>
</feature>
<feature type="compositionally biased region" description="Low complexity" evidence="1">
    <location>
        <begin position="594"/>
        <end position="613"/>
    </location>
</feature>
<keyword evidence="2" id="KW-1133">Transmembrane helix</keyword>
<feature type="compositionally biased region" description="Basic and acidic residues" evidence="1">
    <location>
        <begin position="167"/>
        <end position="176"/>
    </location>
</feature>
<keyword evidence="3" id="KW-0732">Signal</keyword>
<reference evidence="4 5" key="1">
    <citation type="journal article" date="2018" name="Cell">
        <title>The Chara Genome: Secondary Complexity and Implications for Plant Terrestrialization.</title>
        <authorList>
            <person name="Nishiyama T."/>
            <person name="Sakayama H."/>
            <person name="Vries J.D."/>
            <person name="Buschmann H."/>
            <person name="Saint-Marcoux D."/>
            <person name="Ullrich K.K."/>
            <person name="Haas F.B."/>
            <person name="Vanderstraeten L."/>
            <person name="Becker D."/>
            <person name="Lang D."/>
            <person name="Vosolsobe S."/>
            <person name="Rombauts S."/>
            <person name="Wilhelmsson P.K.I."/>
            <person name="Janitza P."/>
            <person name="Kern R."/>
            <person name="Heyl A."/>
            <person name="Rumpler F."/>
            <person name="Villalobos L.I.A.C."/>
            <person name="Clay J.M."/>
            <person name="Skokan R."/>
            <person name="Toyoda A."/>
            <person name="Suzuki Y."/>
            <person name="Kagoshima H."/>
            <person name="Schijlen E."/>
            <person name="Tajeshwar N."/>
            <person name="Catarino B."/>
            <person name="Hetherington A.J."/>
            <person name="Saltykova A."/>
            <person name="Bonnot C."/>
            <person name="Breuninger H."/>
            <person name="Symeonidi A."/>
            <person name="Radhakrishnan G.V."/>
            <person name="Van Nieuwerburgh F."/>
            <person name="Deforce D."/>
            <person name="Chang C."/>
            <person name="Karol K.G."/>
            <person name="Hedrich R."/>
            <person name="Ulvskov P."/>
            <person name="Glockner G."/>
            <person name="Delwiche C.F."/>
            <person name="Petrasek J."/>
            <person name="Van de Peer Y."/>
            <person name="Friml J."/>
            <person name="Beilby M."/>
            <person name="Dolan L."/>
            <person name="Kohara Y."/>
            <person name="Sugano S."/>
            <person name="Fujiyama A."/>
            <person name="Delaux P.-M."/>
            <person name="Quint M."/>
            <person name="TheiBen G."/>
            <person name="Hagemann M."/>
            <person name="Harholt J."/>
            <person name="Dunand C."/>
            <person name="Zachgo S."/>
            <person name="Langdale J."/>
            <person name="Maumus F."/>
            <person name="Straeten D.V.D."/>
            <person name="Gould S.B."/>
            <person name="Rensing S.A."/>
        </authorList>
    </citation>
    <scope>NUCLEOTIDE SEQUENCE [LARGE SCALE GENOMIC DNA]</scope>
    <source>
        <strain evidence="4 5">S276</strain>
    </source>
</reference>
<feature type="signal peptide" evidence="3">
    <location>
        <begin position="1"/>
        <end position="29"/>
    </location>
</feature>
<feature type="compositionally biased region" description="Basic and acidic residues" evidence="1">
    <location>
        <begin position="656"/>
        <end position="666"/>
    </location>
</feature>
<dbReference type="InterPro" id="IPR015943">
    <property type="entry name" value="WD40/YVTN_repeat-like_dom_sf"/>
</dbReference>
<accession>A0A388KDD5</accession>
<dbReference type="Gene3D" id="2.130.10.10">
    <property type="entry name" value="YVTN repeat-like/Quinoprotein amine dehydrogenase"/>
    <property type="match status" value="1"/>
</dbReference>